<organism evidence="5 6">
    <name type="scientific">Pseudonocardia broussonetiae</name>
    <dbReference type="NCBI Taxonomy" id="2736640"/>
    <lineage>
        <taxon>Bacteria</taxon>
        <taxon>Bacillati</taxon>
        <taxon>Actinomycetota</taxon>
        <taxon>Actinomycetes</taxon>
        <taxon>Pseudonocardiales</taxon>
        <taxon>Pseudonocardiaceae</taxon>
        <taxon>Pseudonocardia</taxon>
    </lineage>
</organism>
<dbReference type="AlphaFoldDB" id="A0A6M6JLA4"/>
<dbReference type="PROSITE" id="PS51118">
    <property type="entry name" value="HTH_HXLR"/>
    <property type="match status" value="1"/>
</dbReference>
<sequence>MSSSTGGQPAAETTAYDHIDEEKCRSFQHAAELVGKKWTAGILLAGLRGARRFVEYRAHVVGISDRLLAQRLRELEEEHLVVRTVTPTTPVLVTYRPSERARGLMRAIHPLVAWSLEDQQRP</sequence>
<dbReference type="InterPro" id="IPR036390">
    <property type="entry name" value="WH_DNA-bd_sf"/>
</dbReference>
<keyword evidence="2" id="KW-0238">DNA-binding</keyword>
<dbReference type="Proteomes" id="UP000505377">
    <property type="component" value="Chromosome"/>
</dbReference>
<reference evidence="5 6" key="1">
    <citation type="submission" date="2020-05" db="EMBL/GenBank/DDBJ databases">
        <authorList>
            <person name="Mo P."/>
        </authorList>
    </citation>
    <scope>NUCLEOTIDE SEQUENCE [LARGE SCALE GENOMIC DNA]</scope>
    <source>
        <strain evidence="5 6">Gen01</strain>
    </source>
</reference>
<keyword evidence="6" id="KW-1185">Reference proteome</keyword>
<keyword evidence="1" id="KW-0805">Transcription regulation</keyword>
<dbReference type="RefSeq" id="WP_172159997.1">
    <property type="nucleotide sequence ID" value="NZ_CP053564.1"/>
</dbReference>
<dbReference type="PANTHER" id="PTHR33204">
    <property type="entry name" value="TRANSCRIPTIONAL REGULATOR, MARR FAMILY"/>
    <property type="match status" value="1"/>
</dbReference>
<evidence type="ECO:0000259" key="4">
    <source>
        <dbReference type="PROSITE" id="PS51118"/>
    </source>
</evidence>
<feature type="domain" description="HTH hxlR-type" evidence="4">
    <location>
        <begin position="24"/>
        <end position="122"/>
    </location>
</feature>
<dbReference type="PANTHER" id="PTHR33204:SF18">
    <property type="entry name" value="TRANSCRIPTIONAL REGULATORY PROTEIN"/>
    <property type="match status" value="1"/>
</dbReference>
<dbReference type="KEGG" id="pbro:HOP40_17670"/>
<dbReference type="InterPro" id="IPR036388">
    <property type="entry name" value="WH-like_DNA-bd_sf"/>
</dbReference>
<dbReference type="EMBL" id="CP053564">
    <property type="protein sequence ID" value="QJY47412.1"/>
    <property type="molecule type" value="Genomic_DNA"/>
</dbReference>
<dbReference type="Pfam" id="PF01638">
    <property type="entry name" value="HxlR"/>
    <property type="match status" value="1"/>
</dbReference>
<dbReference type="Gene3D" id="1.10.10.10">
    <property type="entry name" value="Winged helix-like DNA-binding domain superfamily/Winged helix DNA-binding domain"/>
    <property type="match status" value="1"/>
</dbReference>
<dbReference type="InterPro" id="IPR002577">
    <property type="entry name" value="HTH_HxlR"/>
</dbReference>
<evidence type="ECO:0000256" key="2">
    <source>
        <dbReference type="ARBA" id="ARBA00023125"/>
    </source>
</evidence>
<proteinExistence type="predicted"/>
<name>A0A6M6JLA4_9PSEU</name>
<evidence type="ECO:0000313" key="5">
    <source>
        <dbReference type="EMBL" id="QJY47412.1"/>
    </source>
</evidence>
<gene>
    <name evidence="5" type="ORF">HOP40_17670</name>
</gene>
<accession>A0A6M6JLA4</accession>
<keyword evidence="3" id="KW-0804">Transcription</keyword>
<evidence type="ECO:0000313" key="6">
    <source>
        <dbReference type="Proteomes" id="UP000505377"/>
    </source>
</evidence>
<dbReference type="SUPFAM" id="SSF46785">
    <property type="entry name" value="Winged helix' DNA-binding domain"/>
    <property type="match status" value="1"/>
</dbReference>
<dbReference type="GO" id="GO:0003677">
    <property type="term" value="F:DNA binding"/>
    <property type="evidence" value="ECO:0007669"/>
    <property type="project" value="UniProtKB-KW"/>
</dbReference>
<evidence type="ECO:0000256" key="3">
    <source>
        <dbReference type="ARBA" id="ARBA00023163"/>
    </source>
</evidence>
<protein>
    <submittedName>
        <fullName evidence="5">Helix-turn-helix transcriptional regulator</fullName>
    </submittedName>
</protein>
<evidence type="ECO:0000256" key="1">
    <source>
        <dbReference type="ARBA" id="ARBA00023015"/>
    </source>
</evidence>